<comment type="caution">
    <text evidence="10">The sequence shown here is derived from an EMBL/GenBank/DDBJ whole genome shotgun (WGS) entry which is preliminary data.</text>
</comment>
<keyword evidence="2 8" id="KW-0812">Transmembrane</keyword>
<evidence type="ECO:0000313" key="11">
    <source>
        <dbReference type="Proteomes" id="UP000192578"/>
    </source>
</evidence>
<dbReference type="EMBL" id="MTYJ01000062">
    <property type="protein sequence ID" value="OQV17323.1"/>
    <property type="molecule type" value="Genomic_DNA"/>
</dbReference>
<dbReference type="PANTHER" id="PTHR45695:SF15">
    <property type="entry name" value="OPSIN RH2"/>
    <property type="match status" value="1"/>
</dbReference>
<evidence type="ECO:0000256" key="3">
    <source>
        <dbReference type="ARBA" id="ARBA00022989"/>
    </source>
</evidence>
<dbReference type="CDD" id="cd00637">
    <property type="entry name" value="7tm_classA_rhodopsin-like"/>
    <property type="match status" value="1"/>
</dbReference>
<feature type="domain" description="G-protein coupled receptors family 1 profile" evidence="9">
    <location>
        <begin position="41"/>
        <end position="210"/>
    </location>
</feature>
<dbReference type="GO" id="GO:0005886">
    <property type="term" value="C:plasma membrane"/>
    <property type="evidence" value="ECO:0007669"/>
    <property type="project" value="TreeGrafter"/>
</dbReference>
<sequence length="382" mass="42482">MSENSSEIPVNGTADPAGPSNVEITAWMAVSVLLCALGAYTNLMALIATWPRSADNCSLNLLVFHLVAANILTLLVNIPVKVIMVHVKVTLRCLLPEEICSYVNGFYIGGWFLIYWTDAALAVNRCFALYLPRHYMKHWTASMNRRLIPVIWLLSAACVIPTSLGYGGTMQMLSLGQCALRSANSAAGTFFKLAPYIPLTITGVCSVLLLFKTCPRSRTVVVIDVRNWVARDGVRRLKMAKTLLVTFMWNAVFNIAFGVFNFKFAHIHRDNPFAGLWLQPCMALQCAVTPCILLHFNAGYRRRLANFRWRSTIISYAPRPANTATGHSARRSKVSRSLSYAVNAVGHEEFSMSVISPTPERRHEGRTKCGIAESLTNNCRYI</sequence>
<dbReference type="SUPFAM" id="SSF81321">
    <property type="entry name" value="Family A G protein-coupled receptor-like"/>
    <property type="match status" value="1"/>
</dbReference>
<keyword evidence="11" id="KW-1185">Reference proteome</keyword>
<accession>A0A1W0WQ93</accession>
<evidence type="ECO:0000256" key="1">
    <source>
        <dbReference type="ARBA" id="ARBA00004141"/>
    </source>
</evidence>
<keyword evidence="3 8" id="KW-1133">Transmembrane helix</keyword>
<reference evidence="11" key="1">
    <citation type="submission" date="2017-01" db="EMBL/GenBank/DDBJ databases">
        <title>Comparative genomics of anhydrobiosis in the tardigrade Hypsibius dujardini.</title>
        <authorList>
            <person name="Yoshida Y."/>
            <person name="Koutsovoulos G."/>
            <person name="Laetsch D."/>
            <person name="Stevens L."/>
            <person name="Kumar S."/>
            <person name="Horikawa D."/>
            <person name="Ishino K."/>
            <person name="Komine S."/>
            <person name="Tomita M."/>
            <person name="Blaxter M."/>
            <person name="Arakawa K."/>
        </authorList>
    </citation>
    <scope>NUCLEOTIDE SEQUENCE [LARGE SCALE GENOMIC DNA]</scope>
    <source>
        <strain evidence="11">Z151</strain>
    </source>
</reference>
<evidence type="ECO:0000313" key="10">
    <source>
        <dbReference type="EMBL" id="OQV17323.1"/>
    </source>
</evidence>
<dbReference type="InterPro" id="IPR019430">
    <property type="entry name" value="7TM_GPCR_serpentine_rcpt_Srx"/>
</dbReference>
<evidence type="ECO:0000256" key="2">
    <source>
        <dbReference type="ARBA" id="ARBA00022692"/>
    </source>
</evidence>
<dbReference type="GO" id="GO:0004930">
    <property type="term" value="F:G protein-coupled receptor activity"/>
    <property type="evidence" value="ECO:0007669"/>
    <property type="project" value="UniProtKB-KW"/>
</dbReference>
<dbReference type="InterPro" id="IPR017452">
    <property type="entry name" value="GPCR_Rhodpsn_7TM"/>
</dbReference>
<feature type="transmembrane region" description="Helical" evidence="8">
    <location>
        <begin position="105"/>
        <end position="127"/>
    </location>
</feature>
<feature type="transmembrane region" description="Helical" evidence="8">
    <location>
        <begin position="26"/>
        <end position="50"/>
    </location>
</feature>
<keyword evidence="5 8" id="KW-0472">Membrane</keyword>
<dbReference type="PANTHER" id="PTHR45695">
    <property type="entry name" value="LEUCOKININ RECEPTOR-RELATED"/>
    <property type="match status" value="1"/>
</dbReference>
<protein>
    <recommendedName>
        <fullName evidence="9">G-protein coupled receptors family 1 profile domain-containing protein</fullName>
    </recommendedName>
</protein>
<feature type="transmembrane region" description="Helical" evidence="8">
    <location>
        <begin position="193"/>
        <end position="211"/>
    </location>
</feature>
<gene>
    <name evidence="10" type="ORF">BV898_08572</name>
</gene>
<evidence type="ECO:0000256" key="8">
    <source>
        <dbReference type="SAM" id="Phobius"/>
    </source>
</evidence>
<keyword evidence="7" id="KW-0807">Transducer</keyword>
<proteinExistence type="predicted"/>
<feature type="transmembrane region" description="Helical" evidence="8">
    <location>
        <begin position="147"/>
        <end position="166"/>
    </location>
</feature>
<evidence type="ECO:0000259" key="9">
    <source>
        <dbReference type="PROSITE" id="PS50262"/>
    </source>
</evidence>
<evidence type="ECO:0000256" key="4">
    <source>
        <dbReference type="ARBA" id="ARBA00023040"/>
    </source>
</evidence>
<feature type="transmembrane region" description="Helical" evidence="8">
    <location>
        <begin position="62"/>
        <end position="85"/>
    </location>
</feature>
<keyword evidence="4" id="KW-0297">G-protein coupled receptor</keyword>
<feature type="transmembrane region" description="Helical" evidence="8">
    <location>
        <begin position="243"/>
        <end position="262"/>
    </location>
</feature>
<name>A0A1W0WQ93_HYPEX</name>
<dbReference type="Proteomes" id="UP000192578">
    <property type="component" value="Unassembled WGS sequence"/>
</dbReference>
<feature type="transmembrane region" description="Helical" evidence="8">
    <location>
        <begin position="282"/>
        <end position="300"/>
    </location>
</feature>
<organism evidence="10 11">
    <name type="scientific">Hypsibius exemplaris</name>
    <name type="common">Freshwater tardigrade</name>
    <dbReference type="NCBI Taxonomy" id="2072580"/>
    <lineage>
        <taxon>Eukaryota</taxon>
        <taxon>Metazoa</taxon>
        <taxon>Ecdysozoa</taxon>
        <taxon>Tardigrada</taxon>
        <taxon>Eutardigrada</taxon>
        <taxon>Parachela</taxon>
        <taxon>Hypsibioidea</taxon>
        <taxon>Hypsibiidae</taxon>
        <taxon>Hypsibius</taxon>
    </lineage>
</organism>
<evidence type="ECO:0000256" key="5">
    <source>
        <dbReference type="ARBA" id="ARBA00023136"/>
    </source>
</evidence>
<dbReference type="Gene3D" id="1.20.1070.10">
    <property type="entry name" value="Rhodopsin 7-helix transmembrane proteins"/>
    <property type="match status" value="1"/>
</dbReference>
<dbReference type="PROSITE" id="PS50262">
    <property type="entry name" value="G_PROTEIN_RECEP_F1_2"/>
    <property type="match status" value="1"/>
</dbReference>
<evidence type="ECO:0000256" key="6">
    <source>
        <dbReference type="ARBA" id="ARBA00023170"/>
    </source>
</evidence>
<comment type="subcellular location">
    <subcellularLocation>
        <location evidence="1">Membrane</location>
        <topology evidence="1">Multi-pass membrane protein</topology>
    </subcellularLocation>
</comment>
<dbReference type="AlphaFoldDB" id="A0A1W0WQ93"/>
<evidence type="ECO:0000256" key="7">
    <source>
        <dbReference type="ARBA" id="ARBA00023224"/>
    </source>
</evidence>
<dbReference type="Pfam" id="PF10328">
    <property type="entry name" value="7TM_GPCR_Srx"/>
    <property type="match status" value="1"/>
</dbReference>
<keyword evidence="6" id="KW-0675">Receptor</keyword>